<protein>
    <submittedName>
        <fullName evidence="1">Uncharacterized protein</fullName>
    </submittedName>
</protein>
<dbReference type="EMBL" id="MF403008">
    <property type="protein sequence ID" value="AUZ95217.1"/>
    <property type="molecule type" value="Genomic_DNA"/>
</dbReference>
<evidence type="ECO:0000313" key="2">
    <source>
        <dbReference type="Proteomes" id="UP000223025"/>
    </source>
</evidence>
<dbReference type="RefSeq" id="YP_009612123.1">
    <property type="nucleotide sequence ID" value="NC_042013.1"/>
</dbReference>
<accession>A0A2L0V0A6</accession>
<evidence type="ECO:0000313" key="1">
    <source>
        <dbReference type="EMBL" id="AUZ95217.1"/>
    </source>
</evidence>
<keyword evidence="2" id="KW-1185">Reference proteome</keyword>
<dbReference type="KEGG" id="vg:40088461"/>
<dbReference type="GeneID" id="40088461"/>
<name>A0A2L0V0A6_9CAUD</name>
<dbReference type="Proteomes" id="UP000223025">
    <property type="component" value="Segment"/>
</dbReference>
<sequence>MKTEIVLVSKDVVVNNRYVRVKLTCKINHIENDTVYLVTQGGELKRAGDTYNDAISHYNNIV</sequence>
<proteinExistence type="predicted"/>
<reference evidence="1 2" key="1">
    <citation type="submission" date="2017-06" db="EMBL/GenBank/DDBJ databases">
        <authorList>
            <person name="Kim H.J."/>
            <person name="Triplett B.A."/>
        </authorList>
    </citation>
    <scope>NUCLEOTIDE SEQUENCE [LARGE SCALE GENOMIC DNA]</scope>
</reference>
<organism evidence="1 2">
    <name type="scientific">Agrobacterium phage Atu_ph07</name>
    <dbReference type="NCBI Taxonomy" id="2024264"/>
    <lineage>
        <taxon>Viruses</taxon>
        <taxon>Duplodnaviria</taxon>
        <taxon>Heunggongvirae</taxon>
        <taxon>Uroviricota</taxon>
        <taxon>Caudoviricetes</taxon>
        <taxon>Polybotosvirus</taxon>
        <taxon>Polybotosvirus Atuph07</taxon>
    </lineage>
</organism>